<feature type="domain" description="Thioredoxin" evidence="2">
    <location>
        <begin position="8"/>
        <end position="145"/>
    </location>
</feature>
<evidence type="ECO:0000256" key="1">
    <source>
        <dbReference type="SAM" id="SignalP"/>
    </source>
</evidence>
<dbReference type="PROSITE" id="PS51352">
    <property type="entry name" value="THIOREDOXIN_2"/>
    <property type="match status" value="1"/>
</dbReference>
<name>A0A1D2VQT2_9ASCO</name>
<dbReference type="GO" id="GO:0003756">
    <property type="term" value="F:protein disulfide isomerase activity"/>
    <property type="evidence" value="ECO:0007669"/>
    <property type="project" value="EnsemblFungi"/>
</dbReference>
<protein>
    <submittedName>
        <fullName evidence="3">Thioredoxin-like protein</fullName>
    </submittedName>
</protein>
<reference evidence="4" key="1">
    <citation type="submission" date="2016-05" db="EMBL/GenBank/DDBJ databases">
        <title>Comparative genomics of biotechnologically important yeasts.</title>
        <authorList>
            <consortium name="DOE Joint Genome Institute"/>
            <person name="Riley R."/>
            <person name="Haridas S."/>
            <person name="Wolfe K.H."/>
            <person name="Lopes M.R."/>
            <person name="Hittinger C.T."/>
            <person name="Goker M."/>
            <person name="Salamov A."/>
            <person name="Wisecaver J."/>
            <person name="Long T.M."/>
            <person name="Aerts A.L."/>
            <person name="Barry K."/>
            <person name="Choi C."/>
            <person name="Clum A."/>
            <person name="Coughlan A.Y."/>
            <person name="Deshpande S."/>
            <person name="Douglass A.P."/>
            <person name="Hanson S.J."/>
            <person name="Klenk H.-P."/>
            <person name="Labutti K."/>
            <person name="Lapidus A."/>
            <person name="Lindquist E."/>
            <person name="Lipzen A."/>
            <person name="Meier-Kolthoff J.P."/>
            <person name="Ohm R.A."/>
            <person name="Otillar R.P."/>
            <person name="Pangilinan J."/>
            <person name="Peng Y."/>
            <person name="Rokas A."/>
            <person name="Rosa C.A."/>
            <person name="Scheuner C."/>
            <person name="Sibirny A.A."/>
            <person name="Slot J.C."/>
            <person name="Stielow J.B."/>
            <person name="Sun H."/>
            <person name="Kurtzman C.P."/>
            <person name="Blackwell M."/>
            <person name="Grigoriev I.V."/>
            <person name="Jeffries T.W."/>
        </authorList>
    </citation>
    <scope>NUCLEOTIDE SEQUENCE [LARGE SCALE GENOMIC DNA]</scope>
    <source>
        <strain evidence="4">DSM 1968</strain>
    </source>
</reference>
<dbReference type="SUPFAM" id="SSF52833">
    <property type="entry name" value="Thioredoxin-like"/>
    <property type="match status" value="1"/>
</dbReference>
<dbReference type="InParanoid" id="A0A1D2VQT2"/>
<dbReference type="InterPro" id="IPR036249">
    <property type="entry name" value="Thioredoxin-like_sf"/>
</dbReference>
<evidence type="ECO:0000313" key="3">
    <source>
        <dbReference type="EMBL" id="ODV63962.1"/>
    </source>
</evidence>
<dbReference type="GO" id="GO:0034976">
    <property type="term" value="P:response to endoplasmic reticulum stress"/>
    <property type="evidence" value="ECO:0007669"/>
    <property type="project" value="TreeGrafter"/>
</dbReference>
<dbReference type="InterPro" id="IPR013766">
    <property type="entry name" value="Thioredoxin_domain"/>
</dbReference>
<dbReference type="AlphaFoldDB" id="A0A1D2VQT2"/>
<dbReference type="GO" id="GO:0019153">
    <property type="term" value="F:protein-disulfide reductase (glutathione) activity"/>
    <property type="evidence" value="ECO:0007669"/>
    <property type="project" value="EnsemblFungi"/>
</dbReference>
<dbReference type="GO" id="GO:0006457">
    <property type="term" value="P:protein folding"/>
    <property type="evidence" value="ECO:0007669"/>
    <property type="project" value="EnsemblFungi"/>
</dbReference>
<dbReference type="EMBL" id="KV454475">
    <property type="protein sequence ID" value="ODV63962.1"/>
    <property type="molecule type" value="Genomic_DNA"/>
</dbReference>
<keyword evidence="4" id="KW-1185">Reference proteome</keyword>
<evidence type="ECO:0000259" key="2">
    <source>
        <dbReference type="PROSITE" id="PS51352"/>
    </source>
</evidence>
<dbReference type="PANTHER" id="PTHR45815">
    <property type="entry name" value="PROTEIN DISULFIDE-ISOMERASE A6"/>
    <property type="match status" value="1"/>
</dbReference>
<keyword evidence="1" id="KW-0732">Signal</keyword>
<feature type="signal peptide" evidence="1">
    <location>
        <begin position="1"/>
        <end position="16"/>
    </location>
</feature>
<dbReference type="Pfam" id="PF00085">
    <property type="entry name" value="Thioredoxin"/>
    <property type="match status" value="1"/>
</dbReference>
<dbReference type="GeneID" id="30963051"/>
<dbReference type="PANTHER" id="PTHR45815:SF3">
    <property type="entry name" value="PROTEIN DISULFIDE-ISOMERASE A6"/>
    <property type="match status" value="1"/>
</dbReference>
<organism evidence="3 4">
    <name type="scientific">Ascoidea rubescens DSM 1968</name>
    <dbReference type="NCBI Taxonomy" id="1344418"/>
    <lineage>
        <taxon>Eukaryota</taxon>
        <taxon>Fungi</taxon>
        <taxon>Dikarya</taxon>
        <taxon>Ascomycota</taxon>
        <taxon>Saccharomycotina</taxon>
        <taxon>Saccharomycetes</taxon>
        <taxon>Ascoideaceae</taxon>
        <taxon>Ascoidea</taxon>
    </lineage>
</organism>
<gene>
    <name evidence="3" type="ORF">ASCRUDRAFT_16397</name>
</gene>
<dbReference type="InterPro" id="IPR017937">
    <property type="entry name" value="Thioredoxin_CS"/>
</dbReference>
<feature type="non-terminal residue" evidence="3">
    <location>
        <position position="1"/>
    </location>
</feature>
<accession>A0A1D2VQT2</accession>
<dbReference type="FunCoup" id="A0A1D2VQT2">
    <property type="interactions" value="199"/>
</dbReference>
<feature type="non-terminal residue" evidence="3">
    <location>
        <position position="197"/>
    </location>
</feature>
<sequence length="197" mass="22436">LCFLFASLSLGLLALADDGFYSSSEVYELSASTFKEVILDTNYTSIVEFYAPWCGHCQRLKGTYKKIARGLKDIVNVAAINCDLNKNKKVCAEYLIEGFPTLMVFRPPKYDVNSPVQIKHSPANEKYLGERNFKSISDFLLTRLKNYVKRLSLKNIDKWVKDTKNNNRIQVVLVTDKDKASNLLKSLAIDYLSILDF</sequence>
<dbReference type="GO" id="GO:0005788">
    <property type="term" value="C:endoplasmic reticulum lumen"/>
    <property type="evidence" value="ECO:0007669"/>
    <property type="project" value="TreeGrafter"/>
</dbReference>
<dbReference type="STRING" id="1344418.A0A1D2VQT2"/>
<dbReference type="PRINTS" id="PR00421">
    <property type="entry name" value="THIOREDOXIN"/>
</dbReference>
<dbReference type="PROSITE" id="PS00194">
    <property type="entry name" value="THIOREDOXIN_1"/>
    <property type="match status" value="1"/>
</dbReference>
<dbReference type="Proteomes" id="UP000095038">
    <property type="component" value="Unassembled WGS sequence"/>
</dbReference>
<feature type="chain" id="PRO_5008910568" evidence="1">
    <location>
        <begin position="17"/>
        <end position="197"/>
    </location>
</feature>
<dbReference type="Gene3D" id="3.40.30.10">
    <property type="entry name" value="Glutaredoxin"/>
    <property type="match status" value="2"/>
</dbReference>
<dbReference type="OrthoDB" id="10264505at2759"/>
<evidence type="ECO:0000313" key="4">
    <source>
        <dbReference type="Proteomes" id="UP000095038"/>
    </source>
</evidence>
<dbReference type="RefSeq" id="XP_020050269.1">
    <property type="nucleotide sequence ID" value="XM_020189415.1"/>
</dbReference>
<proteinExistence type="predicted"/>